<feature type="region of interest" description="Disordered" evidence="1">
    <location>
        <begin position="98"/>
        <end position="122"/>
    </location>
</feature>
<evidence type="ECO:0000256" key="1">
    <source>
        <dbReference type="SAM" id="MobiDB-lite"/>
    </source>
</evidence>
<keyword evidence="3" id="KW-1185">Reference proteome</keyword>
<comment type="caution">
    <text evidence="2">The sequence shown here is derived from an EMBL/GenBank/DDBJ whole genome shotgun (WGS) entry which is preliminary data.</text>
</comment>
<organism evidence="2 3">
    <name type="scientific">Dendryphion nanum</name>
    <dbReference type="NCBI Taxonomy" id="256645"/>
    <lineage>
        <taxon>Eukaryota</taxon>
        <taxon>Fungi</taxon>
        <taxon>Dikarya</taxon>
        <taxon>Ascomycota</taxon>
        <taxon>Pezizomycotina</taxon>
        <taxon>Dothideomycetes</taxon>
        <taxon>Pleosporomycetidae</taxon>
        <taxon>Pleosporales</taxon>
        <taxon>Torulaceae</taxon>
        <taxon>Dendryphion</taxon>
    </lineage>
</organism>
<reference evidence="2" key="1">
    <citation type="journal article" date="2021" name="Nat. Commun.">
        <title>Genetic determinants of endophytism in the Arabidopsis root mycobiome.</title>
        <authorList>
            <person name="Mesny F."/>
            <person name="Miyauchi S."/>
            <person name="Thiergart T."/>
            <person name="Pickel B."/>
            <person name="Atanasova L."/>
            <person name="Karlsson M."/>
            <person name="Huettel B."/>
            <person name="Barry K.W."/>
            <person name="Haridas S."/>
            <person name="Chen C."/>
            <person name="Bauer D."/>
            <person name="Andreopoulos W."/>
            <person name="Pangilinan J."/>
            <person name="LaButti K."/>
            <person name="Riley R."/>
            <person name="Lipzen A."/>
            <person name="Clum A."/>
            <person name="Drula E."/>
            <person name="Henrissat B."/>
            <person name="Kohler A."/>
            <person name="Grigoriev I.V."/>
            <person name="Martin F.M."/>
            <person name="Hacquard S."/>
        </authorList>
    </citation>
    <scope>NUCLEOTIDE SEQUENCE</scope>
    <source>
        <strain evidence="2">MPI-CAGE-CH-0243</strain>
    </source>
</reference>
<accession>A0A9P9E6L2</accession>
<sequence>MPTGRPPMSPFSPSKMDSLALPSQAPRRPPPGRQHSSTNSADLRLPSLPRFHPANFGSQSSSAAATPVTGPSTPQGPLSPRAKYHAQMQFALYQNQIKGRGGHTKPTSPRLAPLGSPGPVTPLELAEDGADGYLTTGIRSKDAASHVDKLIRKEAARRGDLSPGRAATSVGGR</sequence>
<feature type="region of interest" description="Disordered" evidence="1">
    <location>
        <begin position="1"/>
        <end position="84"/>
    </location>
</feature>
<feature type="compositionally biased region" description="Pro residues" evidence="1">
    <location>
        <begin position="1"/>
        <end position="10"/>
    </location>
</feature>
<evidence type="ECO:0000313" key="3">
    <source>
        <dbReference type="Proteomes" id="UP000700596"/>
    </source>
</evidence>
<name>A0A9P9E6L2_9PLEO</name>
<gene>
    <name evidence="2" type="ORF">B0J11DRAFT_503526</name>
</gene>
<dbReference type="AlphaFoldDB" id="A0A9P9E6L2"/>
<proteinExistence type="predicted"/>
<dbReference type="OrthoDB" id="5403157at2759"/>
<feature type="compositionally biased region" description="Polar residues" evidence="1">
    <location>
        <begin position="56"/>
        <end position="76"/>
    </location>
</feature>
<dbReference type="Proteomes" id="UP000700596">
    <property type="component" value="Unassembled WGS sequence"/>
</dbReference>
<evidence type="ECO:0000313" key="2">
    <source>
        <dbReference type="EMBL" id="KAH7132355.1"/>
    </source>
</evidence>
<dbReference type="EMBL" id="JAGMWT010000003">
    <property type="protein sequence ID" value="KAH7132355.1"/>
    <property type="molecule type" value="Genomic_DNA"/>
</dbReference>
<feature type="region of interest" description="Disordered" evidence="1">
    <location>
        <begin position="154"/>
        <end position="173"/>
    </location>
</feature>
<protein>
    <submittedName>
        <fullName evidence="2">Uncharacterized protein</fullName>
    </submittedName>
</protein>